<accession>A0A1Y2LFT6</accession>
<keyword evidence="2" id="KW-1185">Reference proteome</keyword>
<evidence type="ECO:0000313" key="2">
    <source>
        <dbReference type="Proteomes" id="UP000193396"/>
    </source>
</evidence>
<sequence>MPLQTKLQILFEMPNKLRLRGFRWFCRRSIQELLAPHHALGRFLRKVFMRMQQESQNTIEGNRLLACYDLELSPVTFDLVWFLMGAEMAGRKLNKQKVHLLIIPAVGDKVRVERSEYEKIINRDSRLWRIHAILLPIINMFCKSDGFTIFTSRDEAIAYLSNHSNDPVYPEFYNVSFPVEFRYVDVNNQLNKYSEYKGFTASSQARIFVDTWLSTNIPQGIKPVVITLRQYNYMPSRNSNLDAWAKFAENIDKRKYWPVFIPDTQSAFDPLAKQLEKFTFFNEAAWNLELRMAIYEAAHINLMINNGPASLCHFNPNCRYIYLKIIDKNCFLATEDYFTSLGLTVGQQPTFIKLGQKWVWEDDNIDVIEREFKKMCDLLTINDNS</sequence>
<protein>
    <submittedName>
        <fullName evidence="1">Uncharacterized protein</fullName>
    </submittedName>
</protein>
<proteinExistence type="predicted"/>
<name>A0A1Y2LFT6_9PROT</name>
<evidence type="ECO:0000313" key="1">
    <source>
        <dbReference type="EMBL" id="OSQ50077.1"/>
    </source>
</evidence>
<dbReference type="AlphaFoldDB" id="A0A1Y2LFT6"/>
<dbReference type="Proteomes" id="UP000193396">
    <property type="component" value="Unassembled WGS sequence"/>
</dbReference>
<reference evidence="1 2" key="1">
    <citation type="submission" date="2014-03" db="EMBL/GenBank/DDBJ databases">
        <title>The draft genome sequence of Thalassospira alkalitolerans JCM 18968.</title>
        <authorList>
            <person name="Lai Q."/>
            <person name="Shao Z."/>
        </authorList>
    </citation>
    <scope>NUCLEOTIDE SEQUENCE [LARGE SCALE GENOMIC DNA]</scope>
    <source>
        <strain evidence="1 2">JCM 18968</strain>
    </source>
</reference>
<gene>
    <name evidence="1" type="ORF">TALK_00840</name>
</gene>
<comment type="caution">
    <text evidence="1">The sequence shown here is derived from an EMBL/GenBank/DDBJ whole genome shotgun (WGS) entry which is preliminary data.</text>
</comment>
<dbReference type="EMBL" id="JFKB01000001">
    <property type="protein sequence ID" value="OSQ50077.1"/>
    <property type="molecule type" value="Genomic_DNA"/>
</dbReference>
<organism evidence="1 2">
    <name type="scientific">Thalassospira alkalitolerans</name>
    <dbReference type="NCBI Taxonomy" id="1293890"/>
    <lineage>
        <taxon>Bacteria</taxon>
        <taxon>Pseudomonadati</taxon>
        <taxon>Pseudomonadota</taxon>
        <taxon>Alphaproteobacteria</taxon>
        <taxon>Rhodospirillales</taxon>
        <taxon>Thalassospiraceae</taxon>
        <taxon>Thalassospira</taxon>
    </lineage>
</organism>